<keyword evidence="3" id="KW-1185">Reference proteome</keyword>
<dbReference type="RefSeq" id="WP_101573687.1">
    <property type="nucleotide sequence ID" value="NZ_JACOOK010000002.1"/>
</dbReference>
<reference evidence="2 3" key="1">
    <citation type="submission" date="2020-08" db="EMBL/GenBank/DDBJ databases">
        <title>Genome public.</title>
        <authorList>
            <person name="Liu C."/>
            <person name="Sun Q."/>
        </authorList>
    </citation>
    <scope>NUCLEOTIDE SEQUENCE [LARGE SCALE GENOMIC DNA]</scope>
    <source>
        <strain evidence="2 3">New-7</strain>
    </source>
</reference>
<feature type="transmembrane region" description="Helical" evidence="1">
    <location>
        <begin position="7"/>
        <end position="30"/>
    </location>
</feature>
<evidence type="ECO:0000313" key="3">
    <source>
        <dbReference type="Proteomes" id="UP000636891"/>
    </source>
</evidence>
<comment type="caution">
    <text evidence="2">The sequence shown here is derived from an EMBL/GenBank/DDBJ whole genome shotgun (WGS) entry which is preliminary data.</text>
</comment>
<name>A0ABR7CL50_9BACT</name>
<protein>
    <submittedName>
        <fullName evidence="2">Efflux RND transporter periplasmic adaptor subunit</fullName>
    </submittedName>
</protein>
<dbReference type="Gene3D" id="2.40.30.170">
    <property type="match status" value="1"/>
</dbReference>
<sequence>MNKSKKYIAIAFVVVLIVVVIVSTVGILSLKNKPEILQGQAEATEIRISGKLPGRIDKFLVEEGQDVLKGDTLVVINSPEIVAKYDQVDAIKNAAVYENQKIEEGTRKQIVESAYQLWMKSKSDLELATTTYNRISSLYRDSVVTSQRKDETEAIYKAALAGERAAFQQYQMALDGARKQDRESSQSMVDAARSTVQEVAALLQDARLTAPESGQIAVIYPKRGELVGPGTPIMSLVVLEDAHVVLNVREDLMPHFRMKGKFKGDVPALARKGIEFEIYYISPLGSYSTWKSTKQVGSYDMRTFEIKARPTAPLTDLRPGMSVLVNLNAQ</sequence>
<dbReference type="Gene3D" id="2.40.50.100">
    <property type="match status" value="1"/>
</dbReference>
<proteinExistence type="predicted"/>
<evidence type="ECO:0000256" key="1">
    <source>
        <dbReference type="SAM" id="Phobius"/>
    </source>
</evidence>
<organism evidence="2 3">
    <name type="scientific">Alistipes hominis</name>
    <dbReference type="NCBI Taxonomy" id="2763015"/>
    <lineage>
        <taxon>Bacteria</taxon>
        <taxon>Pseudomonadati</taxon>
        <taxon>Bacteroidota</taxon>
        <taxon>Bacteroidia</taxon>
        <taxon>Bacteroidales</taxon>
        <taxon>Rikenellaceae</taxon>
        <taxon>Alistipes</taxon>
    </lineage>
</organism>
<evidence type="ECO:0000313" key="2">
    <source>
        <dbReference type="EMBL" id="MBC5616389.1"/>
    </source>
</evidence>
<keyword evidence="1" id="KW-0812">Transmembrane</keyword>
<dbReference type="Proteomes" id="UP000636891">
    <property type="component" value="Unassembled WGS sequence"/>
</dbReference>
<dbReference type="PANTHER" id="PTHR30438:SF1">
    <property type="entry name" value="36 KDA ANTIGEN"/>
    <property type="match status" value="1"/>
</dbReference>
<dbReference type="EMBL" id="JACOOK010000002">
    <property type="protein sequence ID" value="MBC5616389.1"/>
    <property type="molecule type" value="Genomic_DNA"/>
</dbReference>
<dbReference type="PANTHER" id="PTHR30438">
    <property type="entry name" value="36 KDA ANTIGEN-RELATED"/>
    <property type="match status" value="1"/>
</dbReference>
<dbReference type="SUPFAM" id="SSF111369">
    <property type="entry name" value="HlyD-like secretion proteins"/>
    <property type="match status" value="2"/>
</dbReference>
<keyword evidence="1" id="KW-0472">Membrane</keyword>
<gene>
    <name evidence="2" type="ORF">H8S08_05055</name>
</gene>
<accession>A0ABR7CL50</accession>
<keyword evidence="1" id="KW-1133">Transmembrane helix</keyword>